<feature type="transmembrane region" description="Helical" evidence="1">
    <location>
        <begin position="6"/>
        <end position="23"/>
    </location>
</feature>
<reference evidence="2" key="1">
    <citation type="journal article" date="2020" name="Nature">
        <title>Giant virus diversity and host interactions through global metagenomics.</title>
        <authorList>
            <person name="Schulz F."/>
            <person name="Roux S."/>
            <person name="Paez-Espino D."/>
            <person name="Jungbluth S."/>
            <person name="Walsh D.A."/>
            <person name="Denef V.J."/>
            <person name="McMahon K.D."/>
            <person name="Konstantinidis K.T."/>
            <person name="Eloe-Fadrosh E.A."/>
            <person name="Kyrpides N.C."/>
            <person name="Woyke T."/>
        </authorList>
    </citation>
    <scope>NUCLEOTIDE SEQUENCE</scope>
    <source>
        <strain evidence="2">GVMAG-M-3300023179-82</strain>
    </source>
</reference>
<keyword evidence="1" id="KW-1133">Transmembrane helix</keyword>
<proteinExistence type="predicted"/>
<name>A0A6C0H9I8_9ZZZZ</name>
<evidence type="ECO:0000313" key="2">
    <source>
        <dbReference type="EMBL" id="QHT76886.1"/>
    </source>
</evidence>
<keyword evidence="1" id="KW-0812">Transmembrane</keyword>
<accession>A0A6C0H9I8</accession>
<organism evidence="2">
    <name type="scientific">viral metagenome</name>
    <dbReference type="NCBI Taxonomy" id="1070528"/>
    <lineage>
        <taxon>unclassified sequences</taxon>
        <taxon>metagenomes</taxon>
        <taxon>organismal metagenomes</taxon>
    </lineage>
</organism>
<dbReference type="AlphaFoldDB" id="A0A6C0H9I8"/>
<protein>
    <submittedName>
        <fullName evidence="2">Uncharacterized protein</fullName>
    </submittedName>
</protein>
<keyword evidence="1" id="KW-0472">Membrane</keyword>
<sequence length="40" mass="4788">MLGLLFIISLLKILIYYKIIICLRKQALFILFYYNYDGAL</sequence>
<evidence type="ECO:0000256" key="1">
    <source>
        <dbReference type="SAM" id="Phobius"/>
    </source>
</evidence>
<dbReference type="EMBL" id="MN739905">
    <property type="protein sequence ID" value="QHT76886.1"/>
    <property type="molecule type" value="Genomic_DNA"/>
</dbReference>